<dbReference type="Proteomes" id="UP000243459">
    <property type="component" value="Chromosome 5"/>
</dbReference>
<feature type="transmembrane region" description="Helical" evidence="6">
    <location>
        <begin position="117"/>
        <end position="143"/>
    </location>
</feature>
<keyword evidence="4 6" id="KW-1133">Transmembrane helix</keyword>
<comment type="subcellular location">
    <subcellularLocation>
        <location evidence="1">Membrane</location>
        <topology evidence="1">Multi-pass membrane protein</topology>
    </subcellularLocation>
</comment>
<name>A0A5P1ESR4_ASPOF</name>
<keyword evidence="8" id="KW-1185">Reference proteome</keyword>
<dbReference type="Pfam" id="PF00854">
    <property type="entry name" value="PTR2"/>
    <property type="match status" value="1"/>
</dbReference>
<keyword evidence="3 6" id="KW-0812">Transmembrane</keyword>
<organism evidence="7 8">
    <name type="scientific">Asparagus officinalis</name>
    <name type="common">Garden asparagus</name>
    <dbReference type="NCBI Taxonomy" id="4686"/>
    <lineage>
        <taxon>Eukaryota</taxon>
        <taxon>Viridiplantae</taxon>
        <taxon>Streptophyta</taxon>
        <taxon>Embryophyta</taxon>
        <taxon>Tracheophyta</taxon>
        <taxon>Spermatophyta</taxon>
        <taxon>Magnoliopsida</taxon>
        <taxon>Liliopsida</taxon>
        <taxon>Asparagales</taxon>
        <taxon>Asparagaceae</taxon>
        <taxon>Asparagoideae</taxon>
        <taxon>Asparagus</taxon>
    </lineage>
</organism>
<dbReference type="InterPro" id="IPR000109">
    <property type="entry name" value="POT_fam"/>
</dbReference>
<evidence type="ECO:0008006" key="9">
    <source>
        <dbReference type="Google" id="ProtNLM"/>
    </source>
</evidence>
<evidence type="ECO:0000256" key="4">
    <source>
        <dbReference type="ARBA" id="ARBA00022989"/>
    </source>
</evidence>
<dbReference type="InterPro" id="IPR036259">
    <property type="entry name" value="MFS_trans_sf"/>
</dbReference>
<dbReference type="Gene3D" id="1.20.1250.20">
    <property type="entry name" value="MFS general substrate transporter like domains"/>
    <property type="match status" value="1"/>
</dbReference>
<evidence type="ECO:0000256" key="2">
    <source>
        <dbReference type="ARBA" id="ARBA00005982"/>
    </source>
</evidence>
<evidence type="ECO:0000256" key="5">
    <source>
        <dbReference type="ARBA" id="ARBA00023136"/>
    </source>
</evidence>
<feature type="transmembrane region" description="Helical" evidence="6">
    <location>
        <begin position="164"/>
        <end position="183"/>
    </location>
</feature>
<dbReference type="GO" id="GO:0022857">
    <property type="term" value="F:transmembrane transporter activity"/>
    <property type="evidence" value="ECO:0007669"/>
    <property type="project" value="InterPro"/>
</dbReference>
<dbReference type="GO" id="GO:0016020">
    <property type="term" value="C:membrane"/>
    <property type="evidence" value="ECO:0007669"/>
    <property type="project" value="UniProtKB-SubCell"/>
</dbReference>
<evidence type="ECO:0000313" key="7">
    <source>
        <dbReference type="EMBL" id="ONK69088.1"/>
    </source>
</evidence>
<reference evidence="8" key="1">
    <citation type="journal article" date="2017" name="Nat. Commun.">
        <title>The asparagus genome sheds light on the origin and evolution of a young Y chromosome.</title>
        <authorList>
            <person name="Harkess A."/>
            <person name="Zhou J."/>
            <person name="Xu C."/>
            <person name="Bowers J.E."/>
            <person name="Van der Hulst R."/>
            <person name="Ayyampalayam S."/>
            <person name="Mercati F."/>
            <person name="Riccardi P."/>
            <person name="McKain M.R."/>
            <person name="Kakrana A."/>
            <person name="Tang H."/>
            <person name="Ray J."/>
            <person name="Groenendijk J."/>
            <person name="Arikit S."/>
            <person name="Mathioni S.M."/>
            <person name="Nakano M."/>
            <person name="Shan H."/>
            <person name="Telgmann-Rauber A."/>
            <person name="Kanno A."/>
            <person name="Yue Z."/>
            <person name="Chen H."/>
            <person name="Li W."/>
            <person name="Chen Y."/>
            <person name="Xu X."/>
            <person name="Zhang Y."/>
            <person name="Luo S."/>
            <person name="Chen H."/>
            <person name="Gao J."/>
            <person name="Mao Z."/>
            <person name="Pires J.C."/>
            <person name="Luo M."/>
            <person name="Kudrna D."/>
            <person name="Wing R.A."/>
            <person name="Meyers B.C."/>
            <person name="Yi K."/>
            <person name="Kong H."/>
            <person name="Lavrijsen P."/>
            <person name="Sunseri F."/>
            <person name="Falavigna A."/>
            <person name="Ye Y."/>
            <person name="Leebens-Mack J.H."/>
            <person name="Chen G."/>
        </authorList>
    </citation>
    <scope>NUCLEOTIDE SEQUENCE [LARGE SCALE GENOMIC DNA]</scope>
    <source>
        <strain evidence="8">cv. DH0086</strain>
    </source>
</reference>
<dbReference type="PANTHER" id="PTHR11654">
    <property type="entry name" value="OLIGOPEPTIDE TRANSPORTER-RELATED"/>
    <property type="match status" value="1"/>
</dbReference>
<dbReference type="SUPFAM" id="SSF103473">
    <property type="entry name" value="MFS general substrate transporter"/>
    <property type="match status" value="1"/>
</dbReference>
<dbReference type="AlphaFoldDB" id="A0A5P1ESR4"/>
<dbReference type="OMA" id="MCKEADS"/>
<feature type="transmembrane region" description="Helical" evidence="6">
    <location>
        <begin position="73"/>
        <end position="97"/>
    </location>
</feature>
<dbReference type="Gramene" id="ONK69088">
    <property type="protein sequence ID" value="ONK69088"/>
    <property type="gene ID" value="A4U43_C05F19160"/>
</dbReference>
<evidence type="ECO:0000256" key="6">
    <source>
        <dbReference type="SAM" id="Phobius"/>
    </source>
</evidence>
<dbReference type="EMBL" id="CM007385">
    <property type="protein sequence ID" value="ONK69088.1"/>
    <property type="molecule type" value="Genomic_DNA"/>
</dbReference>
<keyword evidence="5 6" id="KW-0472">Membrane</keyword>
<proteinExistence type="inferred from homology"/>
<comment type="similarity">
    <text evidence="2">Belongs to the major facilitator superfamily. Proton-dependent oligopeptide transporter (POT/PTR) (TC 2.A.17) family.</text>
</comment>
<sequence>MRLFNVLFSPANEIFEKVASQGLLANMIIYLTKVYHMTTATGANVLLIWYALSNFMPIFGASLSDSYFGRFGVIALGSFISLAGMLLLWLSAALPGARPANCDDSSGNCNSATSSQLALLFSSFALISIGAGGIRPCSLTFGADQLERKDDPQNERKLQSYFNFYYACVATSIIVAVTVIVYVQDLRDLMLDLAFR</sequence>
<evidence type="ECO:0000313" key="8">
    <source>
        <dbReference type="Proteomes" id="UP000243459"/>
    </source>
</evidence>
<gene>
    <name evidence="7" type="ORF">A4U43_C05F19160</name>
</gene>
<protein>
    <recommendedName>
        <fullName evidence="9">Major facilitator superfamily (MFS) profile domain-containing protein</fullName>
    </recommendedName>
</protein>
<accession>A0A5P1ESR4</accession>
<evidence type="ECO:0000256" key="1">
    <source>
        <dbReference type="ARBA" id="ARBA00004141"/>
    </source>
</evidence>
<evidence type="ECO:0000256" key="3">
    <source>
        <dbReference type="ARBA" id="ARBA00022692"/>
    </source>
</evidence>